<dbReference type="AlphaFoldDB" id="A0A0F9DLQ9"/>
<gene>
    <name evidence="2" type="ORF">LCGC14_2183330</name>
</gene>
<feature type="transmembrane region" description="Helical" evidence="1">
    <location>
        <begin position="16"/>
        <end position="34"/>
    </location>
</feature>
<protein>
    <submittedName>
        <fullName evidence="2">Uncharacterized protein</fullName>
    </submittedName>
</protein>
<evidence type="ECO:0000313" key="2">
    <source>
        <dbReference type="EMBL" id="KKL62629.1"/>
    </source>
</evidence>
<evidence type="ECO:0000256" key="1">
    <source>
        <dbReference type="SAM" id="Phobius"/>
    </source>
</evidence>
<accession>A0A0F9DLQ9</accession>
<proteinExistence type="predicted"/>
<keyword evidence="1" id="KW-0812">Transmembrane</keyword>
<dbReference type="EMBL" id="LAZR01028433">
    <property type="protein sequence ID" value="KKL62629.1"/>
    <property type="molecule type" value="Genomic_DNA"/>
</dbReference>
<keyword evidence="1" id="KW-1133">Transmembrane helix</keyword>
<organism evidence="2">
    <name type="scientific">marine sediment metagenome</name>
    <dbReference type="NCBI Taxonomy" id="412755"/>
    <lineage>
        <taxon>unclassified sequences</taxon>
        <taxon>metagenomes</taxon>
        <taxon>ecological metagenomes</taxon>
    </lineage>
</organism>
<sequence>MSDGIYITENQRRAHIATELAALAVVMPFSFWLAGRRELPIAARVLSGAIGVGT</sequence>
<feature type="non-terminal residue" evidence="2">
    <location>
        <position position="54"/>
    </location>
</feature>
<keyword evidence="1" id="KW-0472">Membrane</keyword>
<comment type="caution">
    <text evidence="2">The sequence shown here is derived from an EMBL/GenBank/DDBJ whole genome shotgun (WGS) entry which is preliminary data.</text>
</comment>
<reference evidence="2" key="1">
    <citation type="journal article" date="2015" name="Nature">
        <title>Complex archaea that bridge the gap between prokaryotes and eukaryotes.</title>
        <authorList>
            <person name="Spang A."/>
            <person name="Saw J.H."/>
            <person name="Jorgensen S.L."/>
            <person name="Zaremba-Niedzwiedzka K."/>
            <person name="Martijn J."/>
            <person name="Lind A.E."/>
            <person name="van Eijk R."/>
            <person name="Schleper C."/>
            <person name="Guy L."/>
            <person name="Ettema T.J."/>
        </authorList>
    </citation>
    <scope>NUCLEOTIDE SEQUENCE</scope>
</reference>
<name>A0A0F9DLQ9_9ZZZZ</name>